<dbReference type="Proteomes" id="UP000095300">
    <property type="component" value="Unassembled WGS sequence"/>
</dbReference>
<dbReference type="AlphaFoldDB" id="A0A1I8Q900"/>
<accession>A0A1I8Q900</accession>
<dbReference type="PANTHER" id="PTHR11012:SF12">
    <property type="entry name" value="CHK KINASE-LIKE DOMAIN-CONTAINING PROTEIN-RELATED"/>
    <property type="match status" value="1"/>
</dbReference>
<dbReference type="Gene3D" id="3.90.1200.10">
    <property type="match status" value="1"/>
</dbReference>
<evidence type="ECO:0000256" key="1">
    <source>
        <dbReference type="SAM" id="Phobius"/>
    </source>
</evidence>
<dbReference type="EnsemblMetazoa" id="SCAU014999-RA">
    <property type="protein sequence ID" value="SCAU014999-PA"/>
    <property type="gene ID" value="SCAU014999"/>
</dbReference>
<dbReference type="OrthoDB" id="8250698at2759"/>
<dbReference type="Pfam" id="PF02958">
    <property type="entry name" value="EcKL"/>
    <property type="match status" value="1"/>
</dbReference>
<sequence length="423" mass="49236">MSIYNDDELTPPSWIDCEFLEMVLTQYENNGDDVKITNFALSPASMKGDHYGSIMFRCQIEYHFAQNLLEKKKRSLIIKTVPEEENKKRELLMETGIFETEIQMYAETLPKIEKLLAAYGEKTKLAPSLFYHSLKPQKLIIMEDLCETGYSAVRGRCLNEDEMKLVYSKLAKFHAASFVLAHSEDSEAITKYKEGFMSISVPFMKDMMTGGMSNFLHLMESHEEFHIYAEKVKEMFKDLPQACKDLFNAVKLPMGQGDIFVLNHGDFHMKNLMFKFNEMNQMEDLIMVDYQISCYAPCNADLIYSQYVLLSTELRLKRHAFMQYYFSEFLTILKKLGYEGEMPKFSQFQISNLKYRHFSLYLLAVLLPLIIGFLMKSAEELKDVNVSEMMENSESKDHYYAAPVYIEAVRKLLPQLLNEGYLD</sequence>
<dbReference type="STRING" id="35570.A0A1I8Q900"/>
<organism evidence="3 4">
    <name type="scientific">Stomoxys calcitrans</name>
    <name type="common">Stable fly</name>
    <name type="synonym">Conops calcitrans</name>
    <dbReference type="NCBI Taxonomy" id="35570"/>
    <lineage>
        <taxon>Eukaryota</taxon>
        <taxon>Metazoa</taxon>
        <taxon>Ecdysozoa</taxon>
        <taxon>Arthropoda</taxon>
        <taxon>Hexapoda</taxon>
        <taxon>Insecta</taxon>
        <taxon>Pterygota</taxon>
        <taxon>Neoptera</taxon>
        <taxon>Endopterygota</taxon>
        <taxon>Diptera</taxon>
        <taxon>Brachycera</taxon>
        <taxon>Muscomorpha</taxon>
        <taxon>Muscoidea</taxon>
        <taxon>Muscidae</taxon>
        <taxon>Stomoxys</taxon>
    </lineage>
</organism>
<keyword evidence="1" id="KW-1133">Transmembrane helix</keyword>
<feature type="transmembrane region" description="Helical" evidence="1">
    <location>
        <begin position="358"/>
        <end position="375"/>
    </location>
</feature>
<dbReference type="KEGG" id="scac:106088261"/>
<keyword evidence="1" id="KW-0812">Transmembrane</keyword>
<evidence type="ECO:0000313" key="3">
    <source>
        <dbReference type="EnsemblMetazoa" id="SCAU014999-PA"/>
    </source>
</evidence>
<name>A0A1I8Q900_STOCA</name>
<proteinExistence type="predicted"/>
<gene>
    <name evidence="3" type="primary">106088261</name>
</gene>
<keyword evidence="4" id="KW-1185">Reference proteome</keyword>
<reference evidence="3" key="1">
    <citation type="submission" date="2020-05" db="UniProtKB">
        <authorList>
            <consortium name="EnsemblMetazoa"/>
        </authorList>
    </citation>
    <scope>IDENTIFICATION</scope>
    <source>
        <strain evidence="3">USDA</strain>
    </source>
</reference>
<dbReference type="SUPFAM" id="SSF56112">
    <property type="entry name" value="Protein kinase-like (PK-like)"/>
    <property type="match status" value="1"/>
</dbReference>
<protein>
    <recommendedName>
        <fullName evidence="2">CHK kinase-like domain-containing protein</fullName>
    </recommendedName>
</protein>
<dbReference type="InterPro" id="IPR011009">
    <property type="entry name" value="Kinase-like_dom_sf"/>
</dbReference>
<dbReference type="VEuPathDB" id="VectorBase:SCAU014999"/>
<dbReference type="PANTHER" id="PTHR11012">
    <property type="entry name" value="PROTEIN KINASE-LIKE DOMAIN-CONTAINING"/>
    <property type="match status" value="1"/>
</dbReference>
<dbReference type="InterPro" id="IPR015897">
    <property type="entry name" value="CHK_kinase-like"/>
</dbReference>
<evidence type="ECO:0000259" key="2">
    <source>
        <dbReference type="SMART" id="SM00587"/>
    </source>
</evidence>
<dbReference type="SMART" id="SM00587">
    <property type="entry name" value="CHK"/>
    <property type="match status" value="1"/>
</dbReference>
<feature type="domain" description="CHK kinase-like" evidence="2">
    <location>
        <begin position="140"/>
        <end position="335"/>
    </location>
</feature>
<evidence type="ECO:0000313" key="4">
    <source>
        <dbReference type="Proteomes" id="UP000095300"/>
    </source>
</evidence>
<dbReference type="InterPro" id="IPR004119">
    <property type="entry name" value="EcKL"/>
</dbReference>
<keyword evidence="1" id="KW-0472">Membrane</keyword>